<dbReference type="GO" id="GO:0003723">
    <property type="term" value="F:RNA binding"/>
    <property type="evidence" value="ECO:0007669"/>
    <property type="project" value="InterPro"/>
</dbReference>
<dbReference type="InterPro" id="IPR001537">
    <property type="entry name" value="SpoU_MeTrfase"/>
</dbReference>
<dbReference type="InterPro" id="IPR029026">
    <property type="entry name" value="tRNA_m1G_MTases_N"/>
</dbReference>
<keyword evidence="2" id="KW-0808">Transferase</keyword>
<reference evidence="4 5" key="1">
    <citation type="journal article" date="2009" name="Nature">
        <title>Evolution of pathogenicity and sexual reproduction in eight Candida genomes.</title>
        <authorList>
            <person name="Butler G."/>
            <person name="Rasmussen M.D."/>
            <person name="Lin M.F."/>
            <person name="Santos M.A."/>
            <person name="Sakthikumar S."/>
            <person name="Munro C.A."/>
            <person name="Rheinbay E."/>
            <person name="Grabherr M."/>
            <person name="Forche A."/>
            <person name="Reedy J.L."/>
            <person name="Agrafioti I."/>
            <person name="Arnaud M.B."/>
            <person name="Bates S."/>
            <person name="Brown A.J."/>
            <person name="Brunke S."/>
            <person name="Costanzo M.C."/>
            <person name="Fitzpatrick D.A."/>
            <person name="de Groot P.W."/>
            <person name="Harris D."/>
            <person name="Hoyer L.L."/>
            <person name="Hube B."/>
            <person name="Klis F.M."/>
            <person name="Kodira C."/>
            <person name="Lennard N."/>
            <person name="Logue M.E."/>
            <person name="Martin R."/>
            <person name="Neiman A.M."/>
            <person name="Nikolaou E."/>
            <person name="Quail M.A."/>
            <person name="Quinn J."/>
            <person name="Santos M.C."/>
            <person name="Schmitzberger F.F."/>
            <person name="Sherlock G."/>
            <person name="Shah P."/>
            <person name="Silverstein K.A."/>
            <person name="Skrzypek M.S."/>
            <person name="Soll D."/>
            <person name="Staggs R."/>
            <person name="Stansfield I."/>
            <person name="Stumpf M.P."/>
            <person name="Sudbery P.E."/>
            <person name="Srikantha T."/>
            <person name="Zeng Q."/>
            <person name="Berman J."/>
            <person name="Berriman M."/>
            <person name="Heitman J."/>
            <person name="Gow N.A."/>
            <person name="Lorenz M.C."/>
            <person name="Birren B.W."/>
            <person name="Kellis M."/>
            <person name="Cuomo C.A."/>
        </authorList>
    </citation>
    <scope>NUCLEOTIDE SEQUENCE [LARGE SCALE GENOMIC DNA]</scope>
    <source>
        <strain evidence="5">ATCC 6260 / CBS 566 / DSM 6381 / JCM 1539 / NBRC 10279 / NRRL Y-324</strain>
    </source>
</reference>
<dbReference type="KEGG" id="pgu:PGUG_04534"/>
<dbReference type="Pfam" id="PF00588">
    <property type="entry name" value="SpoU_methylase"/>
    <property type="match status" value="1"/>
</dbReference>
<dbReference type="Proteomes" id="UP000001997">
    <property type="component" value="Unassembled WGS sequence"/>
</dbReference>
<dbReference type="InterPro" id="IPR044748">
    <property type="entry name" value="Trm3/TARBP1_C"/>
</dbReference>
<dbReference type="PANTHER" id="PTHR12029">
    <property type="entry name" value="RNA METHYLTRANSFERASE"/>
    <property type="match status" value="1"/>
</dbReference>
<evidence type="ECO:0000259" key="3">
    <source>
        <dbReference type="Pfam" id="PF00588"/>
    </source>
</evidence>
<dbReference type="InterPro" id="IPR045330">
    <property type="entry name" value="TRM3/TARBP1"/>
</dbReference>
<dbReference type="Gene3D" id="3.40.1280.10">
    <property type="match status" value="1"/>
</dbReference>
<dbReference type="SUPFAM" id="SSF75217">
    <property type="entry name" value="alpha/beta knot"/>
    <property type="match status" value="1"/>
</dbReference>
<accession>A5DMN3</accession>
<sequence>MSGSVKLLASSLDDSQLQALVLDLASQLHTKPQNSTIICEIVSDSHLDLGLDSAVAASIWLYIDDIYSSDNTSDISSAIELLKVIPSFQSRIIEKIESDLCSFLVGSKSQFLPQIAKQFSYSISSESYIQLDSIQNRISFLEKLFIACKDSQHQSYKSLDKLLYSFLAINEDEVLAAVTRVLRWRVQHILQDGDFDHVWNTIFEVAANGSTNQLTAAFTLWIRSVDYISQVQGSDTHLFQKYQSVLSGAEYWKLLQLGLSSLSPEHRRISLSILQYSVKLIDSSFKNEIMSWDQASHKTYLEEWQRFVTLYEVVAIDTSLHQAQAGSGAIVDLISPKSNVHSSWGLCLLSTGFKATMDSVRKFALNLTLSLPHENMHLLKFGPEFLKSTFLPYAMLATHFVVRNEAGDESCPYGERFAAFITSMVKSFKSEQDLHQVCGIILEVLQSHKEAFDPARIYLGFGLLQGLKGPTLTYEKHIEPLIELFECNCEGDVFECTSQTIYLHLLLKFKLTSLKQFVSSVDKFVKFNGVRVLNKEMPHIIDYLKKCSLQEEDFVSLLESNIQTDERVLTFSLADLYCEGSWPRLEIFLSKQDDLFLSSLLASNFKIPSLALKPEISKLFESMISRAEKSRDHLLIDKLSVVESHRLAVLSTPSSIKSLFDFLESEVTSQNHSVLTGSLNTFRFLNKIIQGGEWPSFLTTEILYQLKGNLFVNSQEATKQDTNFYKLKDQVEGLFIDLLCLFVGQKDLPEPDLLSLLDLVEGSTNLARNLSVCSFVETCLSKNYTEQLIEELSKKLADVWSELDSSRLQLNQKALQVSVLRNMFSSKMLFAAKSNSTISSRIHEVALSVIANAPGRRTILPVLTECLYAFKVADTKSFESLPFIHEILVLSFTVYQIRYNVFKLESVIGGFFDTNFNFDNGGLYAQTYGAPEISARVNVLATLATSCSPEFCSNVIEYILSHEDTLHLFKPIKATDGTEEWTRIQLMTIVVAMIENSLFESESTVKIFMDMLGKEPSPLVRVYIEWILALSLKNYKVIFDGFSSINESSGNSPVLFTAYERIVFLSSQKLDAEEQSKLLAQLLPHVIIGSTSNKALIRHFSLSLMCSIYSEVKNKNLNIPEDINTLVSEVYVSAVKSEAYGKYRNGDALLWDIKQDLSLVGLLGGVLLKVSDRQVDSVSESVIKANMSSEQISSLSIPVGSDQKQLWISERKHQDSKRDLGHSSIFQEVEGQSPLQTKSGAWNGTIDLKDEKAVKRSDLIVVSSLVDKAPNLGGICRLCDVLGAGLLTLADIRVKNSPHFKNVAVTADRWMPMEEVPVDQIKNYMVQKKSEGYTLVGLEQTDKSLELNSELKFPKKTLMLLGREKEGIPGDLLAELDFCVEIKQVGVIRSMNIQTATAVIVHAYSTQHC</sequence>
<keyword evidence="5" id="KW-1185">Reference proteome</keyword>
<feature type="domain" description="tRNA/rRNA methyltransferase SpoU type" evidence="3">
    <location>
        <begin position="1259"/>
        <end position="1401"/>
    </location>
</feature>
<dbReference type="RefSeq" id="XP_001483805.2">
    <property type="nucleotide sequence ID" value="XM_001483755.1"/>
</dbReference>
<dbReference type="InParanoid" id="A5DMN3"/>
<dbReference type="GO" id="GO:0030488">
    <property type="term" value="P:tRNA methylation"/>
    <property type="evidence" value="ECO:0007669"/>
    <property type="project" value="InterPro"/>
</dbReference>
<evidence type="ECO:0000256" key="2">
    <source>
        <dbReference type="ARBA" id="ARBA00022679"/>
    </source>
</evidence>
<dbReference type="STRING" id="294746.A5DMN3"/>
<proteinExistence type="predicted"/>
<dbReference type="InterPro" id="IPR029028">
    <property type="entry name" value="Alpha/beta_knot_MTases"/>
</dbReference>
<dbReference type="HOGENOM" id="CLU_005519_0_0_1"/>
<dbReference type="PANTHER" id="PTHR12029:SF11">
    <property type="entry name" value="METHYLTRANSFERASE TARBP1-RELATED"/>
    <property type="match status" value="1"/>
</dbReference>
<dbReference type="CDD" id="cd18091">
    <property type="entry name" value="SpoU-like_TRM3-like"/>
    <property type="match status" value="1"/>
</dbReference>
<dbReference type="EMBL" id="CH408159">
    <property type="protein sequence ID" value="EDK40436.2"/>
    <property type="molecule type" value="Genomic_DNA"/>
</dbReference>
<dbReference type="GO" id="GO:0016423">
    <property type="term" value="F:tRNA (guanine) methyltransferase activity"/>
    <property type="evidence" value="ECO:0007669"/>
    <property type="project" value="InterPro"/>
</dbReference>
<dbReference type="OMA" id="VTADRWM"/>
<evidence type="ECO:0000313" key="4">
    <source>
        <dbReference type="EMBL" id="EDK40436.2"/>
    </source>
</evidence>
<protein>
    <recommendedName>
        <fullName evidence="3">tRNA/rRNA methyltransferase SpoU type domain-containing protein</fullName>
    </recommendedName>
</protein>
<name>A5DMN3_PICGU</name>
<gene>
    <name evidence="4" type="ORF">PGUG_04534</name>
</gene>
<dbReference type="VEuPathDB" id="FungiDB:PGUG_04534"/>
<dbReference type="GeneID" id="5125753"/>
<keyword evidence="1" id="KW-0489">Methyltransferase</keyword>
<evidence type="ECO:0000313" key="5">
    <source>
        <dbReference type="Proteomes" id="UP000001997"/>
    </source>
</evidence>
<dbReference type="OrthoDB" id="241340at2759"/>
<evidence type="ECO:0000256" key="1">
    <source>
        <dbReference type="ARBA" id="ARBA00022603"/>
    </source>
</evidence>
<organism evidence="4 5">
    <name type="scientific">Meyerozyma guilliermondii (strain ATCC 6260 / CBS 566 / DSM 6381 / JCM 1539 / NBRC 10279 / NRRL Y-324)</name>
    <name type="common">Yeast</name>
    <name type="synonym">Candida guilliermondii</name>
    <dbReference type="NCBI Taxonomy" id="294746"/>
    <lineage>
        <taxon>Eukaryota</taxon>
        <taxon>Fungi</taxon>
        <taxon>Dikarya</taxon>
        <taxon>Ascomycota</taxon>
        <taxon>Saccharomycotina</taxon>
        <taxon>Pichiomycetes</taxon>
        <taxon>Debaryomycetaceae</taxon>
        <taxon>Meyerozyma</taxon>
    </lineage>
</organism>
<dbReference type="eggNOG" id="KOG0839">
    <property type="taxonomic scope" value="Eukaryota"/>
</dbReference>
<dbReference type="FunFam" id="3.40.1280.10:FF:000022">
    <property type="entry name" value="Trm3p"/>
    <property type="match status" value="1"/>
</dbReference>
<dbReference type="FunCoup" id="A5DMN3">
    <property type="interactions" value="167"/>
</dbReference>